<dbReference type="Gene3D" id="3.30.1370.60">
    <property type="entry name" value="Hypothetical oxidoreductase yiak, domain 2"/>
    <property type="match status" value="1"/>
</dbReference>
<feature type="non-terminal residue" evidence="2">
    <location>
        <position position="1"/>
    </location>
</feature>
<organism evidence="2 3">
    <name type="scientific">Mesorhabditis spiculigera</name>
    <dbReference type="NCBI Taxonomy" id="96644"/>
    <lineage>
        <taxon>Eukaryota</taxon>
        <taxon>Metazoa</taxon>
        <taxon>Ecdysozoa</taxon>
        <taxon>Nematoda</taxon>
        <taxon>Chromadorea</taxon>
        <taxon>Rhabditida</taxon>
        <taxon>Rhabditina</taxon>
        <taxon>Rhabditomorpha</taxon>
        <taxon>Rhabditoidea</taxon>
        <taxon>Rhabditidae</taxon>
        <taxon>Mesorhabditinae</taxon>
        <taxon>Mesorhabditis</taxon>
    </lineage>
</organism>
<dbReference type="InterPro" id="IPR043143">
    <property type="entry name" value="Mal/L-sulf/L-lact_DH-like_NADP"/>
</dbReference>
<evidence type="ECO:0000256" key="1">
    <source>
        <dbReference type="ARBA" id="ARBA00023002"/>
    </source>
</evidence>
<evidence type="ECO:0008006" key="4">
    <source>
        <dbReference type="Google" id="ProtNLM"/>
    </source>
</evidence>
<dbReference type="PANTHER" id="PTHR11091">
    <property type="entry name" value="OXIDOREDUCTASE-RELATED"/>
    <property type="match status" value="1"/>
</dbReference>
<dbReference type="PANTHER" id="PTHR11091:SF4">
    <property type="entry name" value="MALATE DEHYDROGENASE"/>
    <property type="match status" value="1"/>
</dbReference>
<keyword evidence="3" id="KW-1185">Reference proteome</keyword>
<dbReference type="SUPFAM" id="SSF89733">
    <property type="entry name" value="L-sulfolactate dehydrogenase-like"/>
    <property type="match status" value="1"/>
</dbReference>
<dbReference type="Gene3D" id="1.10.1530.10">
    <property type="match status" value="1"/>
</dbReference>
<dbReference type="InterPro" id="IPR043144">
    <property type="entry name" value="Mal/L-sulf/L-lact_DH-like_ah"/>
</dbReference>
<proteinExistence type="predicted"/>
<sequence length="378" mass="40713">MIIKKIFNDSEEVLVSKKELRSFVLRLLEKVGCSAAHAQQLADILICSDYRGHYSHGVNRLQIYVQDLATGSTAPNGTPTIIHEKGATAWVDGNNLLGAVVGNYCMQLAVEKAKEFGLGMVVARNSNHFGIAGWYAQYAMEMGMIGMAFTNTSPCVFPTRSSEKALGSNPICFAAPAQNGDNFFLDMASTTVAYGKIEVVDKRGGVSIPPCWGTDEKGRETTNPKVVLNGGGLQPLGGSEETGGYKGTGLCMMVEVLCGILGGAAFGKNIRMWQTTATTADLGQCFIAIDPDCFAPGFAGRMQTFMDETRGLDPLDEDPVLVAGDPERAHMAMCDDLDGIVYKKSQLNHLADLANRYDITMLKTKEVNLLAQNNAENV</sequence>
<comment type="caution">
    <text evidence="2">The sequence shown here is derived from an EMBL/GenBank/DDBJ whole genome shotgun (WGS) entry which is preliminary data.</text>
</comment>
<gene>
    <name evidence="2" type="ORF">MSPICULIGERA_LOCUS15886</name>
</gene>
<dbReference type="AlphaFoldDB" id="A0AA36D0G1"/>
<dbReference type="Pfam" id="PF02615">
    <property type="entry name" value="Ldh_2"/>
    <property type="match status" value="1"/>
</dbReference>
<dbReference type="InterPro" id="IPR003767">
    <property type="entry name" value="Malate/L-lactate_DH-like"/>
</dbReference>
<dbReference type="EMBL" id="CATQJA010002651">
    <property type="protein sequence ID" value="CAJ0577616.1"/>
    <property type="molecule type" value="Genomic_DNA"/>
</dbReference>
<keyword evidence="1" id="KW-0560">Oxidoreductase</keyword>
<dbReference type="GO" id="GO:0016491">
    <property type="term" value="F:oxidoreductase activity"/>
    <property type="evidence" value="ECO:0007669"/>
    <property type="project" value="UniProtKB-KW"/>
</dbReference>
<dbReference type="Proteomes" id="UP001177023">
    <property type="component" value="Unassembled WGS sequence"/>
</dbReference>
<name>A0AA36D0G1_9BILA</name>
<protein>
    <recommendedName>
        <fullName evidence="4">Malate dehydrogenase</fullName>
    </recommendedName>
</protein>
<accession>A0AA36D0G1</accession>
<dbReference type="InterPro" id="IPR036111">
    <property type="entry name" value="Mal/L-sulfo/L-lacto_DH-like_sf"/>
</dbReference>
<evidence type="ECO:0000313" key="3">
    <source>
        <dbReference type="Proteomes" id="UP001177023"/>
    </source>
</evidence>
<evidence type="ECO:0000313" key="2">
    <source>
        <dbReference type="EMBL" id="CAJ0577616.1"/>
    </source>
</evidence>
<reference evidence="2" key="1">
    <citation type="submission" date="2023-06" db="EMBL/GenBank/DDBJ databases">
        <authorList>
            <person name="Delattre M."/>
        </authorList>
    </citation>
    <scope>NUCLEOTIDE SEQUENCE</scope>
    <source>
        <strain evidence="2">AF72</strain>
    </source>
</reference>